<feature type="transmembrane region" description="Helical" evidence="9">
    <location>
        <begin position="602"/>
        <end position="625"/>
    </location>
</feature>
<evidence type="ECO:0000256" key="4">
    <source>
        <dbReference type="ARBA" id="ARBA00022692"/>
    </source>
</evidence>
<organism evidence="11 12">
    <name type="scientific">Pseudolycoriella hygida</name>
    <dbReference type="NCBI Taxonomy" id="35572"/>
    <lineage>
        <taxon>Eukaryota</taxon>
        <taxon>Metazoa</taxon>
        <taxon>Ecdysozoa</taxon>
        <taxon>Arthropoda</taxon>
        <taxon>Hexapoda</taxon>
        <taxon>Insecta</taxon>
        <taxon>Pterygota</taxon>
        <taxon>Neoptera</taxon>
        <taxon>Endopterygota</taxon>
        <taxon>Diptera</taxon>
        <taxon>Nematocera</taxon>
        <taxon>Sciaroidea</taxon>
        <taxon>Sciaridae</taxon>
        <taxon>Pseudolycoriella</taxon>
    </lineage>
</organism>
<dbReference type="GO" id="GO:0015347">
    <property type="term" value="F:sodium-independent organic anion transmembrane transporter activity"/>
    <property type="evidence" value="ECO:0007669"/>
    <property type="project" value="TreeGrafter"/>
</dbReference>
<name>A0A9Q0NDD6_9DIPT</name>
<dbReference type="PANTHER" id="PTHR11388:SF131">
    <property type="entry name" value="SOLUTE CARRIER ORGANIC ANION TRANSPORTER FAMILY MEMBER"/>
    <property type="match status" value="1"/>
</dbReference>
<evidence type="ECO:0000256" key="7">
    <source>
        <dbReference type="ARBA" id="ARBA00023157"/>
    </source>
</evidence>
<evidence type="ECO:0000256" key="8">
    <source>
        <dbReference type="SAM" id="MobiDB-lite"/>
    </source>
</evidence>
<feature type="transmembrane region" description="Helical" evidence="9">
    <location>
        <begin position="284"/>
        <end position="304"/>
    </location>
</feature>
<comment type="subcellular location">
    <subcellularLocation>
        <location evidence="1">Cell membrane</location>
        <topology evidence="1">Multi-pass membrane protein</topology>
    </subcellularLocation>
</comment>
<keyword evidence="4 9" id="KW-0812">Transmembrane</keyword>
<evidence type="ECO:0000259" key="10">
    <source>
        <dbReference type="PROSITE" id="PS51465"/>
    </source>
</evidence>
<dbReference type="PROSITE" id="PS51465">
    <property type="entry name" value="KAZAL_2"/>
    <property type="match status" value="1"/>
</dbReference>
<comment type="caution">
    <text evidence="11">The sequence shown here is derived from an EMBL/GenBank/DDBJ whole genome shotgun (WGS) entry which is preliminary data.</text>
</comment>
<dbReference type="Pfam" id="PF03137">
    <property type="entry name" value="OATP"/>
    <property type="match status" value="1"/>
</dbReference>
<evidence type="ECO:0000256" key="5">
    <source>
        <dbReference type="ARBA" id="ARBA00022989"/>
    </source>
</evidence>
<dbReference type="SUPFAM" id="SSF103473">
    <property type="entry name" value="MFS general substrate transporter"/>
    <property type="match status" value="1"/>
</dbReference>
<keyword evidence="12" id="KW-1185">Reference proteome</keyword>
<feature type="transmembrane region" description="Helical" evidence="9">
    <location>
        <begin position="324"/>
        <end position="344"/>
    </location>
</feature>
<feature type="transmembrane region" description="Helical" evidence="9">
    <location>
        <begin position="159"/>
        <end position="185"/>
    </location>
</feature>
<evidence type="ECO:0000313" key="11">
    <source>
        <dbReference type="EMBL" id="KAJ6647832.1"/>
    </source>
</evidence>
<accession>A0A9Q0NDD6</accession>
<dbReference type="OrthoDB" id="5062115at2759"/>
<evidence type="ECO:0000256" key="6">
    <source>
        <dbReference type="ARBA" id="ARBA00023136"/>
    </source>
</evidence>
<dbReference type="CDD" id="cd17336">
    <property type="entry name" value="MFS_SLCO_OATP"/>
    <property type="match status" value="1"/>
</dbReference>
<keyword evidence="6 9" id="KW-0472">Membrane</keyword>
<dbReference type="InterPro" id="IPR004156">
    <property type="entry name" value="OATP"/>
</dbReference>
<sequence>MPDTFVREKASIILSGNEISQILLSLILSYTGGQRNRPRYIAWGVVFCALSCFILALPHLIYGPGQEALELTKEYVCEYNSSSAANSTLKVPQNPPTGSNKLCLGIVKAENCDEIFSIVPLALLFLSQFVLGIGNTLYYSLGQSYIDDNTSRAKTPMMLAYAMSLRTFGPVAGYGLGYLCLNLYIDPTKTPLIDNKDHRWLGAWWIGWIFLGFSMLLFSFLIRMFPSKIRIREKNQSDKGNYEMELLDPKHNEPNQQSKRLGEKDKPTLKELPAAVMRLLRNKILICNIVSSIFYVLGSTGYILFLSKYIEVQFNKSPSDATIITGPVTLAGMMTGLMISGIIITRYMAGQVIYAFLSCEHSTTSNLAVNSTSQCNMHCLCEGVAYSPVCYVKTGTTFFSPCHAACNYWDNEKKIYAGCSCASELFSGFQNYEFTFSNPSTYNNTEKKISSVKNNTTMPSSENRINNFNENPDTEKGGTDVLKRSFSNNNKDSNFLKNIMAPGTCFKGCVKSFYLFTFIMFVINWLGSTGRITNVLLNLRSVAETDKSFSQGLYLMLVSLFAFTPGPIIYGFIIDSTCLEWNYKCGNRGNCMLYDPDKFRMYVNLTGVSFTFVGVFFDILVWYFAKNIDLYGEPDVIGGDRSKRNERKQALLDVILILIGSFPLPPKNQNTFMKLVLNSSEFKYQI</sequence>
<feature type="transmembrane region" description="Helical" evidence="9">
    <location>
        <begin position="553"/>
        <end position="574"/>
    </location>
</feature>
<evidence type="ECO:0000256" key="3">
    <source>
        <dbReference type="ARBA" id="ARBA00022475"/>
    </source>
</evidence>
<feature type="transmembrane region" description="Helical" evidence="9">
    <location>
        <begin position="115"/>
        <end position="138"/>
    </location>
</feature>
<evidence type="ECO:0000256" key="2">
    <source>
        <dbReference type="ARBA" id="ARBA00009657"/>
    </source>
</evidence>
<dbReference type="AlphaFoldDB" id="A0A9Q0NDD6"/>
<feature type="transmembrane region" description="Helical" evidence="9">
    <location>
        <begin position="513"/>
        <end position="533"/>
    </location>
</feature>
<evidence type="ECO:0000256" key="9">
    <source>
        <dbReference type="SAM" id="Phobius"/>
    </source>
</evidence>
<dbReference type="GO" id="GO:0005886">
    <property type="term" value="C:plasma membrane"/>
    <property type="evidence" value="ECO:0007669"/>
    <property type="project" value="UniProtKB-SubCell"/>
</dbReference>
<feature type="region of interest" description="Disordered" evidence="8">
    <location>
        <begin position="453"/>
        <end position="479"/>
    </location>
</feature>
<reference evidence="11" key="1">
    <citation type="submission" date="2022-07" db="EMBL/GenBank/DDBJ databases">
        <authorList>
            <person name="Trinca V."/>
            <person name="Uliana J.V.C."/>
            <person name="Torres T.T."/>
            <person name="Ward R.J."/>
            <person name="Monesi N."/>
        </authorList>
    </citation>
    <scope>NUCLEOTIDE SEQUENCE</scope>
    <source>
        <strain evidence="11">HSMRA1968</strain>
        <tissue evidence="11">Whole embryos</tissue>
    </source>
</reference>
<gene>
    <name evidence="11" type="primary">SLCO5A1_0</name>
    <name evidence="11" type="ORF">Bhyg_03055</name>
</gene>
<keyword evidence="7" id="KW-1015">Disulfide bond</keyword>
<dbReference type="GO" id="GO:0043252">
    <property type="term" value="P:sodium-independent organic anion transport"/>
    <property type="evidence" value="ECO:0007669"/>
    <property type="project" value="TreeGrafter"/>
</dbReference>
<keyword evidence="3" id="KW-1003">Cell membrane</keyword>
<evidence type="ECO:0000313" key="12">
    <source>
        <dbReference type="Proteomes" id="UP001151699"/>
    </source>
</evidence>
<protein>
    <submittedName>
        <fullName evidence="11">Solute carrier organic anion transporter family member 5A1</fullName>
    </submittedName>
</protein>
<dbReference type="PANTHER" id="PTHR11388">
    <property type="entry name" value="ORGANIC ANION TRANSPORTER"/>
    <property type="match status" value="1"/>
</dbReference>
<feature type="compositionally biased region" description="Polar residues" evidence="8">
    <location>
        <begin position="453"/>
        <end position="471"/>
    </location>
</feature>
<dbReference type="InterPro" id="IPR002350">
    <property type="entry name" value="Kazal_dom"/>
</dbReference>
<dbReference type="InterPro" id="IPR036259">
    <property type="entry name" value="MFS_trans_sf"/>
</dbReference>
<feature type="transmembrane region" description="Helical" evidence="9">
    <location>
        <begin position="205"/>
        <end position="225"/>
    </location>
</feature>
<keyword evidence="5 9" id="KW-1133">Transmembrane helix</keyword>
<dbReference type="Gene3D" id="1.20.1250.20">
    <property type="entry name" value="MFS general substrate transporter like domains"/>
    <property type="match status" value="1"/>
</dbReference>
<feature type="transmembrane region" description="Helical" evidence="9">
    <location>
        <begin position="40"/>
        <end position="62"/>
    </location>
</feature>
<comment type="similarity">
    <text evidence="2">Belongs to the organo anion transporter (TC 2.A.60) family.</text>
</comment>
<proteinExistence type="inferred from homology"/>
<evidence type="ECO:0000256" key="1">
    <source>
        <dbReference type="ARBA" id="ARBA00004651"/>
    </source>
</evidence>
<feature type="domain" description="Kazal-like" evidence="10">
    <location>
        <begin position="369"/>
        <end position="423"/>
    </location>
</feature>
<dbReference type="EMBL" id="WJQU01000001">
    <property type="protein sequence ID" value="KAJ6647832.1"/>
    <property type="molecule type" value="Genomic_DNA"/>
</dbReference>
<dbReference type="Proteomes" id="UP001151699">
    <property type="component" value="Chromosome A"/>
</dbReference>